<dbReference type="InterPro" id="IPR037682">
    <property type="entry name" value="TonB_C"/>
</dbReference>
<evidence type="ECO:0000259" key="12">
    <source>
        <dbReference type="PROSITE" id="PS52015"/>
    </source>
</evidence>
<dbReference type="RefSeq" id="WP_106758188.1">
    <property type="nucleotide sequence ID" value="NZ_PXWF02000238.1"/>
</dbReference>
<dbReference type="Pfam" id="PF03544">
    <property type="entry name" value="TonB_C"/>
    <property type="match status" value="1"/>
</dbReference>
<evidence type="ECO:0000256" key="9">
    <source>
        <dbReference type="ARBA" id="ARBA00023136"/>
    </source>
</evidence>
<evidence type="ECO:0000313" key="13">
    <source>
        <dbReference type="EMBL" id="PWF46858.1"/>
    </source>
</evidence>
<organism evidence="13 14">
    <name type="scientific">Massilia glaciei</name>
    <dbReference type="NCBI Taxonomy" id="1524097"/>
    <lineage>
        <taxon>Bacteria</taxon>
        <taxon>Pseudomonadati</taxon>
        <taxon>Pseudomonadota</taxon>
        <taxon>Betaproteobacteria</taxon>
        <taxon>Burkholderiales</taxon>
        <taxon>Oxalobacteraceae</taxon>
        <taxon>Telluria group</taxon>
        <taxon>Massilia</taxon>
    </lineage>
</organism>
<keyword evidence="3" id="KW-0813">Transport</keyword>
<dbReference type="GO" id="GO:0055085">
    <property type="term" value="P:transmembrane transport"/>
    <property type="evidence" value="ECO:0007669"/>
    <property type="project" value="InterPro"/>
</dbReference>
<comment type="caution">
    <text evidence="13">The sequence shown here is derived from an EMBL/GenBank/DDBJ whole genome shotgun (WGS) entry which is preliminary data.</text>
</comment>
<dbReference type="PANTHER" id="PTHR33446">
    <property type="entry name" value="PROTEIN TONB-RELATED"/>
    <property type="match status" value="1"/>
</dbReference>
<feature type="region of interest" description="Disordered" evidence="10">
    <location>
        <begin position="109"/>
        <end position="132"/>
    </location>
</feature>
<protein>
    <submittedName>
        <fullName evidence="13">TonB family protein</fullName>
    </submittedName>
</protein>
<keyword evidence="5" id="KW-0997">Cell inner membrane</keyword>
<evidence type="ECO:0000256" key="1">
    <source>
        <dbReference type="ARBA" id="ARBA00004383"/>
    </source>
</evidence>
<keyword evidence="9 11" id="KW-0472">Membrane</keyword>
<evidence type="ECO:0000256" key="11">
    <source>
        <dbReference type="SAM" id="Phobius"/>
    </source>
</evidence>
<comment type="similarity">
    <text evidence="2">Belongs to the TonB family.</text>
</comment>
<dbReference type="Proteomes" id="UP000241421">
    <property type="component" value="Unassembled WGS sequence"/>
</dbReference>
<dbReference type="GO" id="GO:0015031">
    <property type="term" value="P:protein transport"/>
    <property type="evidence" value="ECO:0007669"/>
    <property type="project" value="UniProtKB-KW"/>
</dbReference>
<proteinExistence type="inferred from homology"/>
<dbReference type="InterPro" id="IPR006260">
    <property type="entry name" value="TonB/TolA_C"/>
</dbReference>
<evidence type="ECO:0000256" key="4">
    <source>
        <dbReference type="ARBA" id="ARBA00022475"/>
    </source>
</evidence>
<accession>A0A2U2HJ08</accession>
<keyword evidence="4" id="KW-1003">Cell membrane</keyword>
<feature type="domain" description="TonB C-terminal" evidence="12">
    <location>
        <begin position="136"/>
        <end position="226"/>
    </location>
</feature>
<dbReference type="GO" id="GO:0031992">
    <property type="term" value="F:energy transducer activity"/>
    <property type="evidence" value="ECO:0007669"/>
    <property type="project" value="TreeGrafter"/>
</dbReference>
<name>A0A2U2HJ08_9BURK</name>
<feature type="transmembrane region" description="Helical" evidence="11">
    <location>
        <begin position="14"/>
        <end position="32"/>
    </location>
</feature>
<dbReference type="Gene3D" id="3.30.1150.10">
    <property type="match status" value="1"/>
</dbReference>
<dbReference type="OrthoDB" id="8724624at2"/>
<dbReference type="EMBL" id="PXWF02000238">
    <property type="protein sequence ID" value="PWF46858.1"/>
    <property type="molecule type" value="Genomic_DNA"/>
</dbReference>
<evidence type="ECO:0000256" key="5">
    <source>
        <dbReference type="ARBA" id="ARBA00022519"/>
    </source>
</evidence>
<dbReference type="GO" id="GO:0098797">
    <property type="term" value="C:plasma membrane protein complex"/>
    <property type="evidence" value="ECO:0007669"/>
    <property type="project" value="TreeGrafter"/>
</dbReference>
<evidence type="ECO:0000256" key="3">
    <source>
        <dbReference type="ARBA" id="ARBA00022448"/>
    </source>
</evidence>
<evidence type="ECO:0000256" key="8">
    <source>
        <dbReference type="ARBA" id="ARBA00022989"/>
    </source>
</evidence>
<dbReference type="SUPFAM" id="SSF74653">
    <property type="entry name" value="TolA/TonB C-terminal domain"/>
    <property type="match status" value="1"/>
</dbReference>
<evidence type="ECO:0000313" key="14">
    <source>
        <dbReference type="Proteomes" id="UP000241421"/>
    </source>
</evidence>
<dbReference type="AlphaFoldDB" id="A0A2U2HJ08"/>
<dbReference type="PROSITE" id="PS52015">
    <property type="entry name" value="TONB_CTD"/>
    <property type="match status" value="1"/>
</dbReference>
<evidence type="ECO:0000256" key="6">
    <source>
        <dbReference type="ARBA" id="ARBA00022692"/>
    </source>
</evidence>
<gene>
    <name evidence="13" type="ORF">C7C56_015015</name>
</gene>
<comment type="subcellular location">
    <subcellularLocation>
        <location evidence="1">Cell inner membrane</location>
        <topology evidence="1">Single-pass membrane protein</topology>
        <orientation evidence="1">Periplasmic side</orientation>
    </subcellularLocation>
</comment>
<evidence type="ECO:0000256" key="7">
    <source>
        <dbReference type="ARBA" id="ARBA00022927"/>
    </source>
</evidence>
<dbReference type="PANTHER" id="PTHR33446:SF2">
    <property type="entry name" value="PROTEIN TONB"/>
    <property type="match status" value="1"/>
</dbReference>
<reference evidence="13 14" key="1">
    <citation type="submission" date="2018-04" db="EMBL/GenBank/DDBJ databases">
        <title>Massilia violaceinigra sp. nov., a novel purple-pigmented bacterium isolated from Tianshan glacier, Xinjiang, China.</title>
        <authorList>
            <person name="Wang H."/>
        </authorList>
    </citation>
    <scope>NUCLEOTIDE SEQUENCE [LARGE SCALE GENOMIC DNA]</scope>
    <source>
        <strain evidence="13 14">B448-2</strain>
    </source>
</reference>
<keyword evidence="14" id="KW-1185">Reference proteome</keyword>
<dbReference type="NCBIfam" id="TIGR01352">
    <property type="entry name" value="tonB_Cterm"/>
    <property type="match status" value="1"/>
</dbReference>
<sequence>MHFASNYNDAGNKFGKIGMVAALHIVVGYAIINGMGKGWKPTDLIDPPTVTMVPEKTVQIVPPEPVKFSEPKPVVPPIYIPDNIEPIKTIEPPKLTVAIFDGKVAPDTTGKKGATADITPPGDDTGAGEAKPGGMRTAVFADARGCGMPDYPPRAARNGDTGTVALALLVGANGKVESSRIQSSSGSRELDRAAQTALSMCNFKPATTNGVPEQAWAQIAYVWTLD</sequence>
<evidence type="ECO:0000256" key="10">
    <source>
        <dbReference type="SAM" id="MobiDB-lite"/>
    </source>
</evidence>
<evidence type="ECO:0000256" key="2">
    <source>
        <dbReference type="ARBA" id="ARBA00006555"/>
    </source>
</evidence>
<dbReference type="InterPro" id="IPR051045">
    <property type="entry name" value="TonB-dependent_transducer"/>
</dbReference>
<keyword evidence="7" id="KW-0653">Protein transport</keyword>
<keyword evidence="8 11" id="KW-1133">Transmembrane helix</keyword>
<keyword evidence="6 11" id="KW-0812">Transmembrane</keyword>